<organism evidence="2 3">
    <name type="scientific">Granulosicoccus antarcticus IMCC3135</name>
    <dbReference type="NCBI Taxonomy" id="1192854"/>
    <lineage>
        <taxon>Bacteria</taxon>
        <taxon>Pseudomonadati</taxon>
        <taxon>Pseudomonadota</taxon>
        <taxon>Gammaproteobacteria</taxon>
        <taxon>Chromatiales</taxon>
        <taxon>Granulosicoccaceae</taxon>
        <taxon>Granulosicoccus</taxon>
    </lineage>
</organism>
<sequence length="76" mass="8960">MNELKTLTNENLRILVGQTEKTLTELRAELEKRDAMAQEREILNLDQHMKDAELNLRSIQDFLRYLIDEAQSSRSK</sequence>
<accession>A0A2Z2NIF8</accession>
<keyword evidence="1" id="KW-0175">Coiled coil</keyword>
<dbReference type="EMBL" id="CP018632">
    <property type="protein sequence ID" value="ASJ70929.1"/>
    <property type="molecule type" value="Genomic_DNA"/>
</dbReference>
<dbReference type="Proteomes" id="UP000250079">
    <property type="component" value="Chromosome"/>
</dbReference>
<evidence type="ECO:0000256" key="1">
    <source>
        <dbReference type="SAM" id="Coils"/>
    </source>
</evidence>
<dbReference type="KEGG" id="gai:IMCC3135_04080"/>
<name>A0A2Z2NIF8_9GAMM</name>
<evidence type="ECO:0000313" key="2">
    <source>
        <dbReference type="EMBL" id="ASJ70929.1"/>
    </source>
</evidence>
<dbReference type="RefSeq" id="WP_088916422.1">
    <property type="nucleotide sequence ID" value="NZ_CP018632.1"/>
</dbReference>
<keyword evidence="3" id="KW-1185">Reference proteome</keyword>
<reference evidence="2 3" key="1">
    <citation type="submission" date="2016-12" db="EMBL/GenBank/DDBJ databases">
        <authorList>
            <person name="Song W.-J."/>
            <person name="Kurnit D.M."/>
        </authorList>
    </citation>
    <scope>NUCLEOTIDE SEQUENCE [LARGE SCALE GENOMIC DNA]</scope>
    <source>
        <strain evidence="2 3">IMCC3135</strain>
    </source>
</reference>
<feature type="coiled-coil region" evidence="1">
    <location>
        <begin position="9"/>
        <end position="55"/>
    </location>
</feature>
<dbReference type="AlphaFoldDB" id="A0A2Z2NIF8"/>
<protein>
    <submittedName>
        <fullName evidence="2">Uncharacterized protein</fullName>
    </submittedName>
</protein>
<proteinExistence type="predicted"/>
<dbReference type="OrthoDB" id="286961at2"/>
<evidence type="ECO:0000313" key="3">
    <source>
        <dbReference type="Proteomes" id="UP000250079"/>
    </source>
</evidence>
<gene>
    <name evidence="2" type="ORF">IMCC3135_04080</name>
</gene>